<dbReference type="SUPFAM" id="SSF55073">
    <property type="entry name" value="Nucleotide cyclase"/>
    <property type="match status" value="1"/>
</dbReference>
<dbReference type="NCBIfam" id="TIGR00229">
    <property type="entry name" value="sensory_box"/>
    <property type="match status" value="1"/>
</dbReference>
<dbReference type="InterPro" id="IPR001610">
    <property type="entry name" value="PAC"/>
</dbReference>
<dbReference type="PROSITE" id="PS50887">
    <property type="entry name" value="GGDEF"/>
    <property type="match status" value="1"/>
</dbReference>
<evidence type="ECO:0000259" key="4">
    <source>
        <dbReference type="PROSITE" id="PS50887"/>
    </source>
</evidence>
<dbReference type="FunFam" id="3.20.20.450:FF:000001">
    <property type="entry name" value="Cyclic di-GMP phosphodiesterase yahA"/>
    <property type="match status" value="1"/>
</dbReference>
<dbReference type="InterPro" id="IPR001633">
    <property type="entry name" value="EAL_dom"/>
</dbReference>
<dbReference type="InterPro" id="IPR052155">
    <property type="entry name" value="Biofilm_reg_signaling"/>
</dbReference>
<dbReference type="Proteomes" id="UP000621799">
    <property type="component" value="Unassembled WGS sequence"/>
</dbReference>
<evidence type="ECO:0000259" key="1">
    <source>
        <dbReference type="PROSITE" id="PS50112"/>
    </source>
</evidence>
<sequence length="1075" mass="121068">MVAHDKPMWQFLSEHQAPLQAILEHHPNGIFVVAIETAISNPSRPAKFFWVATNPALRKILPVESFDNRSVPLPDSLNPKVVQILNDCLSECYHQRQTIRRPISVRTSDNYDRILMTLSPVIETNDTISHIVGICEDRSQEERLAVETQLLRSISIALHPSQTHLNDSLDLETTLTAVLKQVCDATGWDYGEIWMPNADDSVLECSRAWYDRAGLLQEFRAQTESMTFSRGTGLPGRVWLSKKNEWNQDVSRQPTSRFLRAEVASRCGLKAGFGIPIIANDRVMGVLGFFLLAARNPDEKVVELIETIAARLGMLLQQKQTEVALWQAESKYRQIFENAVEGIFQSSPGGRFLAANPMLARIYGYDSAEELIEAIRDIPGQLYVNPERRREFTQLLCKNDRVWVFEFQVYRQDGSIIWVNENARAIRDARGRVLRYEGTVEDITLRKQAEAEVQQCDRLLRGVAEAMNYLISEPDYQVAANQALAALGMAANVDRVYICEAQAEPMPDTLAMQKRFEWVSSLSQKSNTASTAPSTGQIDLSTESPTPLAQWYETLSRGSLASGLTRDLPESERWVLANDGIVSILMVPIYLDRQFWGFIGFGDCHRERQWSSNEESILKAISATLGGALQRYQAETEMRHQASHDLLTGLPNRMLFDIQLPRALEEARKHGHRLAVMFLDVDRFKLIDDTLGHPIGDTLLQQMAKRLAACLRDCDTIARWGGDEFILLLPDIHGSEDVVQISQRLLAALQPAFYIDNHQLRVSSSIGIAIYPDDGQDAETLTKHADVALYRAKDKGRNNYQLYQPVMSSEASESLILRNSLHQALENQEFVIYYQPQVNTQTGKITGMEALTYWQHPELGLISPQTFIPLAEEMGLMVQIGQWVLQTACTQNQKWQTRGLPLICMAVNLSARQFKQLNLVEMVVQVLETTQLAPHFLELEITETTALQDVDLTCGILRKLQNMGVRITLDDFGIGYASLSYLKKFPFNKIKIDRAFIRELSTSSTDIAIVHAILALGRGLNLSVVAEGVETDEQRELLSHLKCEEIQGYSVSQPLSADDAMALLEQVSLKHIAMG</sequence>
<dbReference type="SMART" id="SM00091">
    <property type="entry name" value="PAS"/>
    <property type="match status" value="1"/>
</dbReference>
<keyword evidence="6" id="KW-1185">Reference proteome</keyword>
<protein>
    <submittedName>
        <fullName evidence="5">EAL domain-containing protein</fullName>
    </submittedName>
</protein>
<dbReference type="InterPro" id="IPR029016">
    <property type="entry name" value="GAF-like_dom_sf"/>
</dbReference>
<evidence type="ECO:0000259" key="2">
    <source>
        <dbReference type="PROSITE" id="PS50113"/>
    </source>
</evidence>
<evidence type="ECO:0000313" key="5">
    <source>
        <dbReference type="EMBL" id="MBE9039876.1"/>
    </source>
</evidence>
<feature type="domain" description="GGDEF" evidence="4">
    <location>
        <begin position="672"/>
        <end position="805"/>
    </location>
</feature>
<dbReference type="InterPro" id="IPR043128">
    <property type="entry name" value="Rev_trsase/Diguanyl_cyclase"/>
</dbReference>
<dbReference type="Gene3D" id="3.30.450.20">
    <property type="entry name" value="PAS domain"/>
    <property type="match status" value="2"/>
</dbReference>
<dbReference type="PROSITE" id="PS50112">
    <property type="entry name" value="PAS"/>
    <property type="match status" value="1"/>
</dbReference>
<dbReference type="SMART" id="SM00052">
    <property type="entry name" value="EAL"/>
    <property type="match status" value="1"/>
</dbReference>
<dbReference type="PROSITE" id="PS50883">
    <property type="entry name" value="EAL"/>
    <property type="match status" value="1"/>
</dbReference>
<dbReference type="Gene3D" id="3.30.70.270">
    <property type="match status" value="1"/>
</dbReference>
<evidence type="ECO:0000313" key="6">
    <source>
        <dbReference type="Proteomes" id="UP000621799"/>
    </source>
</evidence>
<organism evidence="5 6">
    <name type="scientific">Zarconia navalis LEGE 11467</name>
    <dbReference type="NCBI Taxonomy" id="1828826"/>
    <lineage>
        <taxon>Bacteria</taxon>
        <taxon>Bacillati</taxon>
        <taxon>Cyanobacteriota</taxon>
        <taxon>Cyanophyceae</taxon>
        <taxon>Oscillatoriophycideae</taxon>
        <taxon>Oscillatoriales</taxon>
        <taxon>Oscillatoriales incertae sedis</taxon>
        <taxon>Zarconia</taxon>
        <taxon>Zarconia navalis</taxon>
    </lineage>
</organism>
<dbReference type="PROSITE" id="PS50113">
    <property type="entry name" value="PAC"/>
    <property type="match status" value="1"/>
</dbReference>
<dbReference type="RefSeq" id="WP_264320135.1">
    <property type="nucleotide sequence ID" value="NZ_JADEXN010000039.1"/>
</dbReference>
<dbReference type="InterPro" id="IPR003018">
    <property type="entry name" value="GAF"/>
</dbReference>
<dbReference type="InterPro" id="IPR035919">
    <property type="entry name" value="EAL_sf"/>
</dbReference>
<dbReference type="SMART" id="SM00267">
    <property type="entry name" value="GGDEF"/>
    <property type="match status" value="1"/>
</dbReference>
<name>A0A928VTI3_9CYAN</name>
<dbReference type="NCBIfam" id="TIGR00254">
    <property type="entry name" value="GGDEF"/>
    <property type="match status" value="1"/>
</dbReference>
<proteinExistence type="predicted"/>
<dbReference type="SUPFAM" id="SSF55785">
    <property type="entry name" value="PYP-like sensor domain (PAS domain)"/>
    <property type="match status" value="1"/>
</dbReference>
<comment type="caution">
    <text evidence="5">The sequence shown here is derived from an EMBL/GenBank/DDBJ whole genome shotgun (WGS) entry which is preliminary data.</text>
</comment>
<dbReference type="SMART" id="SM00065">
    <property type="entry name" value="GAF"/>
    <property type="match status" value="2"/>
</dbReference>
<dbReference type="Gene3D" id="3.20.20.450">
    <property type="entry name" value="EAL domain"/>
    <property type="match status" value="1"/>
</dbReference>
<dbReference type="PANTHER" id="PTHR44757">
    <property type="entry name" value="DIGUANYLATE CYCLASE DGCP"/>
    <property type="match status" value="1"/>
</dbReference>
<dbReference type="CDD" id="cd01948">
    <property type="entry name" value="EAL"/>
    <property type="match status" value="1"/>
</dbReference>
<dbReference type="Pfam" id="PF01590">
    <property type="entry name" value="GAF"/>
    <property type="match status" value="1"/>
</dbReference>
<dbReference type="Pfam" id="PF13185">
    <property type="entry name" value="GAF_2"/>
    <property type="match status" value="1"/>
</dbReference>
<dbReference type="InterPro" id="IPR035965">
    <property type="entry name" value="PAS-like_dom_sf"/>
</dbReference>
<dbReference type="CDD" id="cd01949">
    <property type="entry name" value="GGDEF"/>
    <property type="match status" value="1"/>
</dbReference>
<dbReference type="AlphaFoldDB" id="A0A928VTI3"/>
<dbReference type="PANTHER" id="PTHR44757:SF2">
    <property type="entry name" value="BIOFILM ARCHITECTURE MAINTENANCE PROTEIN MBAA"/>
    <property type="match status" value="1"/>
</dbReference>
<dbReference type="Pfam" id="PF13426">
    <property type="entry name" value="PAS_9"/>
    <property type="match status" value="1"/>
</dbReference>
<dbReference type="SMART" id="SM00086">
    <property type="entry name" value="PAC"/>
    <property type="match status" value="2"/>
</dbReference>
<feature type="domain" description="PAS" evidence="1">
    <location>
        <begin position="328"/>
        <end position="369"/>
    </location>
</feature>
<dbReference type="EMBL" id="JADEXN010000039">
    <property type="protein sequence ID" value="MBE9039876.1"/>
    <property type="molecule type" value="Genomic_DNA"/>
</dbReference>
<evidence type="ECO:0000259" key="3">
    <source>
        <dbReference type="PROSITE" id="PS50883"/>
    </source>
</evidence>
<dbReference type="SUPFAM" id="SSF141868">
    <property type="entry name" value="EAL domain-like"/>
    <property type="match status" value="1"/>
</dbReference>
<feature type="domain" description="EAL" evidence="3">
    <location>
        <begin position="814"/>
        <end position="1068"/>
    </location>
</feature>
<dbReference type="InterPro" id="IPR000700">
    <property type="entry name" value="PAS-assoc_C"/>
</dbReference>
<feature type="domain" description="PAC" evidence="2">
    <location>
        <begin position="403"/>
        <end position="455"/>
    </location>
</feature>
<dbReference type="InterPro" id="IPR000160">
    <property type="entry name" value="GGDEF_dom"/>
</dbReference>
<gene>
    <name evidence="5" type="ORF">IQ235_03605</name>
</gene>
<reference evidence="5" key="1">
    <citation type="submission" date="2020-10" db="EMBL/GenBank/DDBJ databases">
        <authorList>
            <person name="Castelo-Branco R."/>
            <person name="Eusebio N."/>
            <person name="Adriana R."/>
            <person name="Vieira A."/>
            <person name="Brugerolle De Fraissinette N."/>
            <person name="Rezende De Castro R."/>
            <person name="Schneider M.P."/>
            <person name="Vasconcelos V."/>
            <person name="Leao P.N."/>
        </authorList>
    </citation>
    <scope>NUCLEOTIDE SEQUENCE</scope>
    <source>
        <strain evidence="5">LEGE 11467</strain>
    </source>
</reference>
<dbReference type="Pfam" id="PF00563">
    <property type="entry name" value="EAL"/>
    <property type="match status" value="1"/>
</dbReference>
<accession>A0A928VTI3</accession>
<dbReference type="SUPFAM" id="SSF55781">
    <property type="entry name" value="GAF domain-like"/>
    <property type="match status" value="2"/>
</dbReference>
<dbReference type="InterPro" id="IPR029787">
    <property type="entry name" value="Nucleotide_cyclase"/>
</dbReference>
<dbReference type="InterPro" id="IPR000014">
    <property type="entry name" value="PAS"/>
</dbReference>
<dbReference type="Gene3D" id="3.30.450.40">
    <property type="match status" value="2"/>
</dbReference>
<dbReference type="Pfam" id="PF00990">
    <property type="entry name" value="GGDEF"/>
    <property type="match status" value="1"/>
</dbReference>
<dbReference type="FunFam" id="3.30.70.270:FF:000001">
    <property type="entry name" value="Diguanylate cyclase domain protein"/>
    <property type="match status" value="1"/>
</dbReference>
<dbReference type="CDD" id="cd00130">
    <property type="entry name" value="PAS"/>
    <property type="match status" value="1"/>
</dbReference>